<gene>
    <name evidence="2" type="ORF">AHMF7616_01647</name>
</gene>
<sequence>MIMSKFKFTNEYPINASARMIYPYLSTASGLAQWFCHDVRLNEDKVFNFIWDNQNHYAEMNSHRTNKSVRFVFLNEQKLHEPDPSYMDFSIETSELTQEQYLRVIDYSDETDKEELDEMWYGLIQGLRDIIGG</sequence>
<dbReference type="AlphaFoldDB" id="A0A369QIE7"/>
<dbReference type="Pfam" id="PF19569">
    <property type="entry name" value="START_2"/>
    <property type="match status" value="1"/>
</dbReference>
<dbReference type="SUPFAM" id="SSF55961">
    <property type="entry name" value="Bet v1-like"/>
    <property type="match status" value="1"/>
</dbReference>
<evidence type="ECO:0000259" key="1">
    <source>
        <dbReference type="Pfam" id="PF19569"/>
    </source>
</evidence>
<dbReference type="InterPro" id="IPR045736">
    <property type="entry name" value="START_2"/>
</dbReference>
<keyword evidence="3" id="KW-1185">Reference proteome</keyword>
<protein>
    <recommendedName>
        <fullName evidence="1">START-like domain-containing protein</fullName>
    </recommendedName>
</protein>
<feature type="domain" description="START-like" evidence="1">
    <location>
        <begin position="4"/>
        <end position="132"/>
    </location>
</feature>
<dbReference type="Gene3D" id="3.30.530.20">
    <property type="match status" value="1"/>
</dbReference>
<evidence type="ECO:0000313" key="2">
    <source>
        <dbReference type="EMBL" id="RDC63047.1"/>
    </source>
</evidence>
<dbReference type="OrthoDB" id="667567at2"/>
<reference evidence="2 3" key="1">
    <citation type="submission" date="2018-04" db="EMBL/GenBank/DDBJ databases">
        <title>Adhaeribacter sp. HMF7616 genome sequencing and assembly.</title>
        <authorList>
            <person name="Kang H."/>
            <person name="Kang J."/>
            <person name="Cha I."/>
            <person name="Kim H."/>
            <person name="Joh K."/>
        </authorList>
    </citation>
    <scope>NUCLEOTIDE SEQUENCE [LARGE SCALE GENOMIC DNA]</scope>
    <source>
        <strain evidence="2 3">HMF7616</strain>
    </source>
</reference>
<dbReference type="Proteomes" id="UP000253919">
    <property type="component" value="Unassembled WGS sequence"/>
</dbReference>
<accession>A0A369QIE7</accession>
<evidence type="ECO:0000313" key="3">
    <source>
        <dbReference type="Proteomes" id="UP000253919"/>
    </source>
</evidence>
<dbReference type="EMBL" id="QASA01000001">
    <property type="protein sequence ID" value="RDC63047.1"/>
    <property type="molecule type" value="Genomic_DNA"/>
</dbReference>
<dbReference type="InterPro" id="IPR023393">
    <property type="entry name" value="START-like_dom_sf"/>
</dbReference>
<name>A0A369QIE7_9BACT</name>
<comment type="caution">
    <text evidence="2">The sequence shown here is derived from an EMBL/GenBank/DDBJ whole genome shotgun (WGS) entry which is preliminary data.</text>
</comment>
<organism evidence="2 3">
    <name type="scientific">Adhaeribacter pallidiroseus</name>
    <dbReference type="NCBI Taxonomy" id="2072847"/>
    <lineage>
        <taxon>Bacteria</taxon>
        <taxon>Pseudomonadati</taxon>
        <taxon>Bacteroidota</taxon>
        <taxon>Cytophagia</taxon>
        <taxon>Cytophagales</taxon>
        <taxon>Hymenobacteraceae</taxon>
        <taxon>Adhaeribacter</taxon>
    </lineage>
</organism>
<proteinExistence type="predicted"/>